<evidence type="ECO:0000256" key="5">
    <source>
        <dbReference type="ARBA" id="ARBA00022723"/>
    </source>
</evidence>
<keyword evidence="8" id="KW-0378">Hydrolase</keyword>
<dbReference type="SMART" id="SM00484">
    <property type="entry name" value="XPGI"/>
    <property type="match status" value="1"/>
</dbReference>
<dbReference type="PROSITE" id="PS00842">
    <property type="entry name" value="XPG_2"/>
    <property type="match status" value="1"/>
</dbReference>
<feature type="compositionally biased region" description="Polar residues" evidence="13">
    <location>
        <begin position="1095"/>
        <end position="1113"/>
    </location>
</feature>
<feature type="compositionally biased region" description="Low complexity" evidence="13">
    <location>
        <begin position="550"/>
        <end position="564"/>
    </location>
</feature>
<dbReference type="Gene3D" id="1.10.150.20">
    <property type="entry name" value="5' to 3' exonuclease, C-terminal subdomain"/>
    <property type="match status" value="1"/>
</dbReference>
<feature type="region of interest" description="Disordered" evidence="13">
    <location>
        <begin position="145"/>
        <end position="180"/>
    </location>
</feature>
<comment type="similarity">
    <text evidence="3">Belongs to the XPG/RAD2 endonuclease family. XPG subfamily.</text>
</comment>
<dbReference type="SUPFAM" id="SSF88723">
    <property type="entry name" value="PIN domain-like"/>
    <property type="match status" value="1"/>
</dbReference>
<dbReference type="GO" id="GO:0046872">
    <property type="term" value="F:metal ion binding"/>
    <property type="evidence" value="ECO:0007669"/>
    <property type="project" value="UniProtKB-KW"/>
</dbReference>
<dbReference type="GO" id="GO:0005634">
    <property type="term" value="C:nucleus"/>
    <property type="evidence" value="ECO:0007669"/>
    <property type="project" value="UniProtKB-SubCell"/>
</dbReference>
<evidence type="ECO:0008006" key="18">
    <source>
        <dbReference type="Google" id="ProtNLM"/>
    </source>
</evidence>
<dbReference type="CDD" id="cd09904">
    <property type="entry name" value="H3TH_XPG"/>
    <property type="match status" value="1"/>
</dbReference>
<feature type="region of interest" description="Disordered" evidence="13">
    <location>
        <begin position="464"/>
        <end position="594"/>
    </location>
</feature>
<dbReference type="InterPro" id="IPR019974">
    <property type="entry name" value="XPG_CS"/>
</dbReference>
<evidence type="ECO:0000256" key="3">
    <source>
        <dbReference type="ARBA" id="ARBA00005283"/>
    </source>
</evidence>
<feature type="compositionally biased region" description="Low complexity" evidence="13">
    <location>
        <begin position="479"/>
        <end position="489"/>
    </location>
</feature>
<keyword evidence="17" id="KW-1185">Reference proteome</keyword>
<protein>
    <recommendedName>
        <fullName evidence="18">PIN domain-like protein</fullName>
    </recommendedName>
</protein>
<evidence type="ECO:0000256" key="13">
    <source>
        <dbReference type="SAM" id="MobiDB-lite"/>
    </source>
</evidence>
<dbReference type="AlphaFoldDB" id="A0A4S4MUQ0"/>
<dbReference type="InterPro" id="IPR006085">
    <property type="entry name" value="XPG_DNA_repair_N"/>
</dbReference>
<reference evidence="16 17" key="1">
    <citation type="submission" date="2019-02" db="EMBL/GenBank/DDBJ databases">
        <title>Genome sequencing of the rare red list fungi Antrodiella citrinella (Flaviporus citrinellus).</title>
        <authorList>
            <person name="Buettner E."/>
            <person name="Kellner H."/>
        </authorList>
    </citation>
    <scope>NUCLEOTIDE SEQUENCE [LARGE SCALE GENOMIC DNA]</scope>
    <source>
        <strain evidence="16 17">DSM 108506</strain>
    </source>
</reference>
<dbReference type="GO" id="GO:0006289">
    <property type="term" value="P:nucleotide-excision repair"/>
    <property type="evidence" value="ECO:0007669"/>
    <property type="project" value="InterPro"/>
</dbReference>
<feature type="compositionally biased region" description="Polar residues" evidence="13">
    <location>
        <begin position="516"/>
        <end position="549"/>
    </location>
</feature>
<evidence type="ECO:0000256" key="11">
    <source>
        <dbReference type="ARBA" id="ARBA00023242"/>
    </source>
</evidence>
<keyword evidence="6" id="KW-0255">Endonuclease</keyword>
<dbReference type="InterPro" id="IPR006084">
    <property type="entry name" value="XPG/Rad2"/>
</dbReference>
<evidence type="ECO:0000256" key="9">
    <source>
        <dbReference type="ARBA" id="ARBA00022842"/>
    </source>
</evidence>
<feature type="compositionally biased region" description="Low complexity" evidence="13">
    <location>
        <begin position="725"/>
        <end position="734"/>
    </location>
</feature>
<dbReference type="GO" id="GO:0016788">
    <property type="term" value="F:hydrolase activity, acting on ester bonds"/>
    <property type="evidence" value="ECO:0007669"/>
    <property type="project" value="InterPro"/>
</dbReference>
<evidence type="ECO:0000256" key="2">
    <source>
        <dbReference type="ARBA" id="ARBA00004123"/>
    </source>
</evidence>
<dbReference type="InterPro" id="IPR006086">
    <property type="entry name" value="XPG-I_dom"/>
</dbReference>
<comment type="subcellular location">
    <subcellularLocation>
        <location evidence="2">Nucleus</location>
    </subcellularLocation>
</comment>
<feature type="domain" description="XPG N-terminal" evidence="15">
    <location>
        <begin position="1"/>
        <end position="98"/>
    </location>
</feature>
<evidence type="ECO:0000256" key="8">
    <source>
        <dbReference type="ARBA" id="ARBA00022801"/>
    </source>
</evidence>
<keyword evidence="5" id="KW-0479">Metal-binding</keyword>
<dbReference type="PROSITE" id="PS00841">
    <property type="entry name" value="XPG_1"/>
    <property type="match status" value="1"/>
</dbReference>
<dbReference type="PANTHER" id="PTHR16171:SF7">
    <property type="entry name" value="DNA REPAIR PROTEIN RAD2"/>
    <property type="match status" value="1"/>
</dbReference>
<name>A0A4S4MUQ0_9APHY</name>
<keyword evidence="7" id="KW-0227">DNA damage</keyword>
<dbReference type="OrthoDB" id="31113at2759"/>
<dbReference type="InterPro" id="IPR029060">
    <property type="entry name" value="PIN-like_dom_sf"/>
</dbReference>
<evidence type="ECO:0000313" key="16">
    <source>
        <dbReference type="EMBL" id="THH30012.1"/>
    </source>
</evidence>
<proteinExistence type="inferred from homology"/>
<feature type="region of interest" description="Disordered" evidence="13">
    <location>
        <begin position="1092"/>
        <end position="1231"/>
    </location>
</feature>
<organism evidence="16 17">
    <name type="scientific">Antrodiella citrinella</name>
    <dbReference type="NCBI Taxonomy" id="2447956"/>
    <lineage>
        <taxon>Eukaryota</taxon>
        <taxon>Fungi</taxon>
        <taxon>Dikarya</taxon>
        <taxon>Basidiomycota</taxon>
        <taxon>Agaricomycotina</taxon>
        <taxon>Agaricomycetes</taxon>
        <taxon>Polyporales</taxon>
        <taxon>Steccherinaceae</taxon>
        <taxon>Antrodiella</taxon>
    </lineage>
</organism>
<comment type="cofactor">
    <cofactor evidence="1">
        <name>Mg(2+)</name>
        <dbReference type="ChEBI" id="CHEBI:18420"/>
    </cofactor>
</comment>
<sequence length="1231" mass="136919">MGVKSLWTLLDPVGRPVPLETMEGKAMAIDSSIWIYQFQATMRDKEGRGLVNAHVVGFLRRICKLLFYGIKPVFVFDGGAPVLKRATISERKNKKAGAVASHAKVAERLLAAQMRREAVNQIQAQSSKGKGRAVAPQQEVVYMEDLDPSYPKTPARPPRAETQTSPQSSGKKHWRDHDPYRLPDVDMDAMVYQATRSAVPDPRLATEDELRAFIEEMKPEDFDVNSTAFRELPTEVQYEIIGDMRLKSRQTSYKRLQNMLRHAKTPMDFSKEQIKNLKQRNSLTQQLLTTTDSIGKAHVEIPIRIASERNRQYLLIKNEGEAGGWVLGIRDEGTRAKPIEIDQDPLKPAPVAPTVDDDDESDMDMEEVEIAAPSYDPDLREYRRSMAITALANRYSPKKLAPLTTKKVNRKANSKPLFDFDKDDPDAAADLDQEDLEVMAAMQRSLEDAEEIELQRAIEESAAARANSAYGGPPQPNASTSRSTLSGSSPRNVSHDLPPPGLDSDSDDDLYASPTRLETQLSIANTGPSNTRQNSSQRPFTSPQNSQFGLPTLLLSPTQSPKSTVKMFINPPNYLDRSSTRPGQRPLSPSPASPLIDVPRAVELLPENPSPALLIDEDEDDDMEEVIPIPVAEDRPTVKRSLSPILASHTSPHIEHVAIPVARPSQLPASEQIEEPLAHDEHTFDASAPTAVEEHPRTPSPPPQRETLYDPEYDSDEHSTRWSRSPSPTLLPTSESGETVPKTDDKHDGWDAAQEMDPQAEEGEYALFMSQVRGKDLEVVRREIDEEIKSLNQQRKAAMRDSEDITQQMISQIMMMLRLFGIPYITAPMEAEAQCAELYNLDLVDGIITDDSDVFLFGGGRVFKNMFNQSKTVECFLSNDLERELGLERDKLIRLAYLLGSDYTEGLPGVGPVVAMELLMEFGGHDALHKFKDWWRRVQSGKDTTAESDSKFRKRFKKKFKDLFLPTEWPNPEVRDAYYHPTVDHSEEPFKWGVPDLDALREYVFHPHLASQKFDISEYRYFNAELGWNQDKVDDLIQPIIQKMNKRTQQGAMNRQGNLLGFLDVPAGGAAPRKRQAYASKRLQQVVSDFRKKQAANNNSEAGGSGTSRSGDASGTEDDETEERPKKRTKTTAKPKEGASTSTTGTGKRGARGGRGRGARGRGGAKAARGRKSKKAVAATEDASGSEAEDAFDGPEHGAPVPLNVELRPRPKPTPIPKPSTVSEDGEDVDA</sequence>
<keyword evidence="9" id="KW-0460">Magnesium</keyword>
<dbReference type="EMBL" id="SGPM01000097">
    <property type="protein sequence ID" value="THH30012.1"/>
    <property type="molecule type" value="Genomic_DNA"/>
</dbReference>
<accession>A0A4S4MUQ0</accession>
<keyword evidence="10" id="KW-0234">DNA repair</keyword>
<evidence type="ECO:0000256" key="4">
    <source>
        <dbReference type="ARBA" id="ARBA00022722"/>
    </source>
</evidence>
<keyword evidence="4" id="KW-0540">Nuclease</keyword>
<dbReference type="InterPro" id="IPR008918">
    <property type="entry name" value="HhH2"/>
</dbReference>
<dbReference type="GO" id="GO:0003697">
    <property type="term" value="F:single-stranded DNA binding"/>
    <property type="evidence" value="ECO:0007669"/>
    <property type="project" value="InterPro"/>
</dbReference>
<feature type="domain" description="XPG-I" evidence="14">
    <location>
        <begin position="818"/>
        <end position="887"/>
    </location>
</feature>
<feature type="coiled-coil region" evidence="12">
    <location>
        <begin position="774"/>
        <end position="808"/>
    </location>
</feature>
<feature type="region of interest" description="Disordered" evidence="13">
    <location>
        <begin position="689"/>
        <end position="748"/>
    </location>
</feature>
<gene>
    <name evidence="16" type="ORF">EUX98_g4160</name>
</gene>
<comment type="caution">
    <text evidence="16">The sequence shown here is derived from an EMBL/GenBank/DDBJ whole genome shotgun (WGS) entry which is preliminary data.</text>
</comment>
<dbReference type="Pfam" id="PF00867">
    <property type="entry name" value="XPG_I"/>
    <property type="match status" value="1"/>
</dbReference>
<dbReference type="SUPFAM" id="SSF47807">
    <property type="entry name" value="5' to 3' exonuclease, C-terminal subdomain"/>
    <property type="match status" value="1"/>
</dbReference>
<dbReference type="FunFam" id="1.10.150.20:FF:000057">
    <property type="entry name" value="RAD2p Single-stranded DNA endonuclease"/>
    <property type="match status" value="1"/>
</dbReference>
<dbReference type="Proteomes" id="UP000308730">
    <property type="component" value="Unassembled WGS sequence"/>
</dbReference>
<dbReference type="InterPro" id="IPR001044">
    <property type="entry name" value="XPG/Rad2_eukaryotes"/>
</dbReference>
<keyword evidence="12" id="KW-0175">Coiled coil</keyword>
<dbReference type="Pfam" id="PF00752">
    <property type="entry name" value="XPG_N"/>
    <property type="match status" value="1"/>
</dbReference>
<dbReference type="SMART" id="SM00485">
    <property type="entry name" value="XPGN"/>
    <property type="match status" value="1"/>
</dbReference>
<evidence type="ECO:0000256" key="10">
    <source>
        <dbReference type="ARBA" id="ARBA00023204"/>
    </source>
</evidence>
<evidence type="ECO:0000256" key="7">
    <source>
        <dbReference type="ARBA" id="ARBA00022763"/>
    </source>
</evidence>
<dbReference type="SMART" id="SM00279">
    <property type="entry name" value="HhH2"/>
    <property type="match status" value="1"/>
</dbReference>
<keyword evidence="11" id="KW-0539">Nucleus</keyword>
<dbReference type="Gene3D" id="3.40.50.1010">
    <property type="entry name" value="5'-nuclease"/>
    <property type="match status" value="2"/>
</dbReference>
<dbReference type="GO" id="GO:0004520">
    <property type="term" value="F:DNA endonuclease activity"/>
    <property type="evidence" value="ECO:0007669"/>
    <property type="project" value="TreeGrafter"/>
</dbReference>
<evidence type="ECO:0000259" key="14">
    <source>
        <dbReference type="SMART" id="SM00484"/>
    </source>
</evidence>
<dbReference type="PANTHER" id="PTHR16171">
    <property type="entry name" value="DNA REPAIR PROTEIN COMPLEMENTING XP-G CELLS-RELATED"/>
    <property type="match status" value="1"/>
</dbReference>
<evidence type="ECO:0000256" key="12">
    <source>
        <dbReference type="SAM" id="Coils"/>
    </source>
</evidence>
<evidence type="ECO:0000259" key="15">
    <source>
        <dbReference type="SMART" id="SM00485"/>
    </source>
</evidence>
<dbReference type="InterPro" id="IPR036279">
    <property type="entry name" value="5-3_exonuclease_C_sf"/>
</dbReference>
<evidence type="ECO:0000313" key="17">
    <source>
        <dbReference type="Proteomes" id="UP000308730"/>
    </source>
</evidence>
<dbReference type="CDD" id="cd09868">
    <property type="entry name" value="PIN_XPG_RAD2"/>
    <property type="match status" value="2"/>
</dbReference>
<evidence type="ECO:0000256" key="6">
    <source>
        <dbReference type="ARBA" id="ARBA00022759"/>
    </source>
</evidence>
<evidence type="ECO:0000256" key="1">
    <source>
        <dbReference type="ARBA" id="ARBA00001946"/>
    </source>
</evidence>
<feature type="compositionally biased region" description="Basic residues" evidence="13">
    <location>
        <begin position="1149"/>
        <end position="1160"/>
    </location>
</feature>
<dbReference type="PRINTS" id="PR00853">
    <property type="entry name" value="XPGRADSUPER"/>
</dbReference>
<dbReference type="PRINTS" id="PR00066">
    <property type="entry name" value="XRODRMPGMNTG"/>
</dbReference>